<feature type="domain" description="BON" evidence="3">
    <location>
        <begin position="47"/>
        <end position="116"/>
    </location>
</feature>
<feature type="domain" description="BON" evidence="3">
    <location>
        <begin position="125"/>
        <end position="195"/>
    </location>
</feature>
<sequence>MRTRTLAWMLLLCSLPLLGGCFLAMAGGAAVGASAAHDRRGVGTWADDKRIYLSAYDSLNKDKELALKNSVIIVVYNGTMLLVGEVRTPELKARAERLVGGFEGTRRIVNEIEVREPEGFWSRRRDNTITAHVKTALLDLTSLRSFDPTRVNVTTAHRVVYLMGKVTHEESDAVVGVARDVAGVERVVKVFEYVEGDAAE</sequence>
<evidence type="ECO:0000313" key="5">
    <source>
        <dbReference type="Proteomes" id="UP001595886"/>
    </source>
</evidence>
<dbReference type="EMBL" id="JBHSHD010000003">
    <property type="protein sequence ID" value="MFC4819446.1"/>
    <property type="molecule type" value="Genomic_DNA"/>
</dbReference>
<feature type="chain" id="PRO_5047185652" evidence="2">
    <location>
        <begin position="27"/>
        <end position="200"/>
    </location>
</feature>
<dbReference type="RefSeq" id="WP_380019207.1">
    <property type="nucleotide sequence ID" value="NZ_JBHSHD010000003.1"/>
</dbReference>
<dbReference type="InterPro" id="IPR014004">
    <property type="entry name" value="Transpt-assoc_nodulatn_dom_bac"/>
</dbReference>
<reference evidence="5" key="1">
    <citation type="journal article" date="2019" name="Int. J. Syst. Evol. Microbiol.">
        <title>The Global Catalogue of Microorganisms (GCM) 10K type strain sequencing project: providing services to taxonomists for standard genome sequencing and annotation.</title>
        <authorList>
            <consortium name="The Broad Institute Genomics Platform"/>
            <consortium name="The Broad Institute Genome Sequencing Center for Infectious Disease"/>
            <person name="Wu L."/>
            <person name="Ma J."/>
        </authorList>
    </citation>
    <scope>NUCLEOTIDE SEQUENCE [LARGE SCALE GENOMIC DNA]</scope>
    <source>
        <strain evidence="5">CCUG 30340</strain>
    </source>
</reference>
<dbReference type="PROSITE" id="PS51257">
    <property type="entry name" value="PROKAR_LIPOPROTEIN"/>
    <property type="match status" value="1"/>
</dbReference>
<dbReference type="InterPro" id="IPR007055">
    <property type="entry name" value="BON_dom"/>
</dbReference>
<accession>A0ABV9QQQ0</accession>
<protein>
    <submittedName>
        <fullName evidence="4">BON domain-containing protein</fullName>
    </submittedName>
</protein>
<evidence type="ECO:0000313" key="4">
    <source>
        <dbReference type="EMBL" id="MFC4819446.1"/>
    </source>
</evidence>
<dbReference type="Proteomes" id="UP001595886">
    <property type="component" value="Unassembled WGS sequence"/>
</dbReference>
<comment type="caution">
    <text evidence="4">The sequence shown here is derived from an EMBL/GenBank/DDBJ whole genome shotgun (WGS) entry which is preliminary data.</text>
</comment>
<proteinExistence type="predicted"/>
<keyword evidence="5" id="KW-1185">Reference proteome</keyword>
<gene>
    <name evidence="4" type="ORF">ACFO6Q_03880</name>
</gene>
<dbReference type="PROSITE" id="PS50914">
    <property type="entry name" value="BON"/>
    <property type="match status" value="2"/>
</dbReference>
<dbReference type="SMART" id="SM00749">
    <property type="entry name" value="BON"/>
    <property type="match status" value="2"/>
</dbReference>
<dbReference type="PANTHER" id="PTHR34606">
    <property type="entry name" value="BON DOMAIN-CONTAINING PROTEIN"/>
    <property type="match status" value="1"/>
</dbReference>
<dbReference type="Pfam" id="PF04972">
    <property type="entry name" value="BON"/>
    <property type="match status" value="2"/>
</dbReference>
<evidence type="ECO:0000259" key="3">
    <source>
        <dbReference type="PROSITE" id="PS50914"/>
    </source>
</evidence>
<dbReference type="PANTHER" id="PTHR34606:SF4">
    <property type="entry name" value="OUTER MEMBRANE LIPOPROTEIN DOLP"/>
    <property type="match status" value="1"/>
</dbReference>
<dbReference type="InterPro" id="IPR051686">
    <property type="entry name" value="Lipoprotein_DolP"/>
</dbReference>
<organism evidence="4 5">
    <name type="scientific">Dokdonella ginsengisoli</name>
    <dbReference type="NCBI Taxonomy" id="363846"/>
    <lineage>
        <taxon>Bacteria</taxon>
        <taxon>Pseudomonadati</taxon>
        <taxon>Pseudomonadota</taxon>
        <taxon>Gammaproteobacteria</taxon>
        <taxon>Lysobacterales</taxon>
        <taxon>Rhodanobacteraceae</taxon>
        <taxon>Dokdonella</taxon>
    </lineage>
</organism>
<keyword evidence="1 2" id="KW-0732">Signal</keyword>
<name>A0ABV9QQQ0_9GAMM</name>
<dbReference type="Gene3D" id="3.30.1340.30">
    <property type="match status" value="1"/>
</dbReference>
<evidence type="ECO:0000256" key="1">
    <source>
        <dbReference type="ARBA" id="ARBA00022729"/>
    </source>
</evidence>
<feature type="signal peptide" evidence="2">
    <location>
        <begin position="1"/>
        <end position="26"/>
    </location>
</feature>
<evidence type="ECO:0000256" key="2">
    <source>
        <dbReference type="SAM" id="SignalP"/>
    </source>
</evidence>